<accession>A0ABD2QA34</accession>
<feature type="transmembrane region" description="Helical" evidence="1">
    <location>
        <begin position="95"/>
        <end position="114"/>
    </location>
</feature>
<feature type="transmembrane region" description="Helical" evidence="1">
    <location>
        <begin position="54"/>
        <end position="75"/>
    </location>
</feature>
<keyword evidence="1" id="KW-0812">Transmembrane</keyword>
<keyword evidence="3" id="KW-1185">Reference proteome</keyword>
<feature type="transmembrane region" description="Helical" evidence="1">
    <location>
        <begin position="21"/>
        <end position="42"/>
    </location>
</feature>
<organism evidence="2 3">
    <name type="scientific">Cichlidogyrus casuarinus</name>
    <dbReference type="NCBI Taxonomy" id="1844966"/>
    <lineage>
        <taxon>Eukaryota</taxon>
        <taxon>Metazoa</taxon>
        <taxon>Spiralia</taxon>
        <taxon>Lophotrochozoa</taxon>
        <taxon>Platyhelminthes</taxon>
        <taxon>Monogenea</taxon>
        <taxon>Monopisthocotylea</taxon>
        <taxon>Dactylogyridea</taxon>
        <taxon>Ancyrocephalidae</taxon>
        <taxon>Cichlidogyrus</taxon>
    </lineage>
</organism>
<dbReference type="AlphaFoldDB" id="A0ABD2QA34"/>
<sequence length="372" mass="41718">MPKFVFLNRRWNLASDDFVYYSLKLIASFLAISLLVILAFVIRGPYSQNTAGNVAVYVNTCLAGLNMLCYTALAFYSSRGLIFDVKQERRHLPMLYFFTIFLAFISLGFSIYLLSVIDSSWPGDTVVLKSMQAGAGLGIVINSLIIICFLIHWDPHGHTQEIAYHKRVIKRQVKMVKRLLVGRVNDVSWEHLGDVFAEFFEDNDLVMSDLVAGMSLLNQQSLAMIGPTPVAPSKIIEVSDGNTSGINIEQVRRVWKFAAATYGWLIKISADPVAAENMRTLEGSCCSRSSWQKTYFEENYCKKLKGLDDYYRMMIIALMASTDVGPEEVIYVSEPHSGDSEFQPVFVVAASKKLNAIIISIRGTFDISVSLF</sequence>
<keyword evidence="1" id="KW-0472">Membrane</keyword>
<proteinExistence type="predicted"/>
<feature type="transmembrane region" description="Helical" evidence="1">
    <location>
        <begin position="134"/>
        <end position="153"/>
    </location>
</feature>
<comment type="caution">
    <text evidence="2">The sequence shown here is derived from an EMBL/GenBank/DDBJ whole genome shotgun (WGS) entry which is preliminary data.</text>
</comment>
<dbReference type="Proteomes" id="UP001626550">
    <property type="component" value="Unassembled WGS sequence"/>
</dbReference>
<evidence type="ECO:0000313" key="2">
    <source>
        <dbReference type="EMBL" id="KAL3316400.1"/>
    </source>
</evidence>
<dbReference type="EMBL" id="JBJKFK010000544">
    <property type="protein sequence ID" value="KAL3316400.1"/>
    <property type="molecule type" value="Genomic_DNA"/>
</dbReference>
<gene>
    <name evidence="2" type="ORF">Ciccas_004954</name>
</gene>
<evidence type="ECO:0000313" key="3">
    <source>
        <dbReference type="Proteomes" id="UP001626550"/>
    </source>
</evidence>
<name>A0ABD2QA34_9PLAT</name>
<protein>
    <submittedName>
        <fullName evidence="2">Uncharacterized protein</fullName>
    </submittedName>
</protein>
<reference evidence="2 3" key="1">
    <citation type="submission" date="2024-11" db="EMBL/GenBank/DDBJ databases">
        <title>Adaptive evolution of stress response genes in parasites aligns with host niche diversity.</title>
        <authorList>
            <person name="Hahn C."/>
            <person name="Resl P."/>
        </authorList>
    </citation>
    <scope>NUCLEOTIDE SEQUENCE [LARGE SCALE GENOMIC DNA]</scope>
    <source>
        <strain evidence="2">EGGRZ-B1_66</strain>
        <tissue evidence="2">Body</tissue>
    </source>
</reference>
<keyword evidence="1" id="KW-1133">Transmembrane helix</keyword>
<evidence type="ECO:0000256" key="1">
    <source>
        <dbReference type="SAM" id="Phobius"/>
    </source>
</evidence>